<gene>
    <name evidence="2" type="primary">iolE</name>
    <name evidence="2" type="ORF">H8B09_20755</name>
</gene>
<evidence type="ECO:0000313" key="3">
    <source>
        <dbReference type="Proteomes" id="UP000609346"/>
    </source>
</evidence>
<keyword evidence="2" id="KW-0456">Lyase</keyword>
<comment type="caution">
    <text evidence="2">The sequence shown here is derived from an EMBL/GenBank/DDBJ whole genome shotgun (WGS) entry which is preliminary data.</text>
</comment>
<evidence type="ECO:0000313" key="2">
    <source>
        <dbReference type="EMBL" id="MBD3921210.1"/>
    </source>
</evidence>
<keyword evidence="3" id="KW-1185">Reference proteome</keyword>
<dbReference type="Proteomes" id="UP000609346">
    <property type="component" value="Unassembled WGS sequence"/>
</dbReference>
<dbReference type="InterPro" id="IPR050312">
    <property type="entry name" value="IolE/XylAMocC-like"/>
</dbReference>
<sequence length="306" mass="33948">MSNLTFKLGAHPINWVGEDVREHGADTTYETILNDIMKLGLTGTEMGRKYPTDEDVLKRALDSRGIQLVSQWKSVLFSAPEYRESELAAYRAHVEFLSRMGSKVISTAEVGGSLHFDPRRTPNEKEVLRLDEAGWQSLAEGLNAAGSIAAEYGMKLAYHHHGGTVVESDEEIDRLMAMTDPSLVWLLYDTGHAHYGGSDPLALLRKHYDRIAYVHLKDVRQQVLDEARAENADFVTCIRKGVFTVPGDGCLDFQPIITELLSRGYDGWAMLEGEQDPALHPPFDYALRALIHIGKLAAEVGKGAQA</sequence>
<feature type="domain" description="Xylose isomerase-like TIM barrel" evidence="1">
    <location>
        <begin position="38"/>
        <end position="280"/>
    </location>
</feature>
<proteinExistence type="predicted"/>
<dbReference type="PANTHER" id="PTHR12110:SF41">
    <property type="entry name" value="INOSOSE DEHYDRATASE"/>
    <property type="match status" value="1"/>
</dbReference>
<dbReference type="Pfam" id="PF01261">
    <property type="entry name" value="AP_endonuc_2"/>
    <property type="match status" value="1"/>
</dbReference>
<dbReference type="PANTHER" id="PTHR12110">
    <property type="entry name" value="HYDROXYPYRUVATE ISOMERASE"/>
    <property type="match status" value="1"/>
</dbReference>
<protein>
    <submittedName>
        <fullName evidence="2">Myo-inosose-2 dehydratase</fullName>
        <ecNumber evidence="2">4.2.1.44</ecNumber>
    </submittedName>
</protein>
<dbReference type="NCBIfam" id="TIGR04379">
    <property type="entry name" value="myo_inos_iolE"/>
    <property type="match status" value="1"/>
</dbReference>
<organism evidence="2 3">
    <name type="scientific">Paenibacillus terricola</name>
    <dbReference type="NCBI Taxonomy" id="2763503"/>
    <lineage>
        <taxon>Bacteria</taxon>
        <taxon>Bacillati</taxon>
        <taxon>Bacillota</taxon>
        <taxon>Bacilli</taxon>
        <taxon>Bacillales</taxon>
        <taxon>Paenibacillaceae</taxon>
        <taxon>Paenibacillus</taxon>
    </lineage>
</organism>
<accession>A0ABR8N1X7</accession>
<dbReference type="InterPro" id="IPR030823">
    <property type="entry name" value="IolE/MocC"/>
</dbReference>
<evidence type="ECO:0000259" key="1">
    <source>
        <dbReference type="Pfam" id="PF01261"/>
    </source>
</evidence>
<name>A0ABR8N1X7_9BACL</name>
<reference evidence="2 3" key="1">
    <citation type="submission" date="2020-09" db="EMBL/GenBank/DDBJ databases">
        <title>Paenibacillus sp. strain PR3 16S rRNA gene Genome sequencing and assembly.</title>
        <authorList>
            <person name="Kim J."/>
        </authorList>
    </citation>
    <scope>NUCLEOTIDE SEQUENCE [LARGE SCALE GENOMIC DNA]</scope>
    <source>
        <strain evidence="2 3">PR3</strain>
    </source>
</reference>
<dbReference type="GO" id="GO:0050114">
    <property type="term" value="F:myo-inosose-2 dehydratase activity"/>
    <property type="evidence" value="ECO:0007669"/>
    <property type="project" value="UniProtKB-EC"/>
</dbReference>
<dbReference type="EC" id="4.2.1.44" evidence="2"/>
<dbReference type="InterPro" id="IPR013022">
    <property type="entry name" value="Xyl_isomerase-like_TIM-brl"/>
</dbReference>
<dbReference type="InterPro" id="IPR036237">
    <property type="entry name" value="Xyl_isomerase-like_sf"/>
</dbReference>
<dbReference type="SUPFAM" id="SSF51658">
    <property type="entry name" value="Xylose isomerase-like"/>
    <property type="match status" value="1"/>
</dbReference>
<dbReference type="Gene3D" id="3.20.20.150">
    <property type="entry name" value="Divalent-metal-dependent TIM barrel enzymes"/>
    <property type="match status" value="1"/>
</dbReference>
<dbReference type="EMBL" id="JACXZA010000005">
    <property type="protein sequence ID" value="MBD3921210.1"/>
    <property type="molecule type" value="Genomic_DNA"/>
</dbReference>